<organism evidence="3 4">
    <name type="scientific">Aspergillus lucknowensis</name>
    <dbReference type="NCBI Taxonomy" id="176173"/>
    <lineage>
        <taxon>Eukaryota</taxon>
        <taxon>Fungi</taxon>
        <taxon>Dikarya</taxon>
        <taxon>Ascomycota</taxon>
        <taxon>Pezizomycotina</taxon>
        <taxon>Eurotiomycetes</taxon>
        <taxon>Eurotiomycetidae</taxon>
        <taxon>Eurotiales</taxon>
        <taxon>Aspergillaceae</taxon>
        <taxon>Aspergillus</taxon>
        <taxon>Aspergillus subgen. Nidulantes</taxon>
    </lineage>
</organism>
<feature type="compositionally biased region" description="Basic and acidic residues" evidence="1">
    <location>
        <begin position="86"/>
        <end position="97"/>
    </location>
</feature>
<accession>A0ABR4LEG4</accession>
<feature type="signal peptide" evidence="2">
    <location>
        <begin position="1"/>
        <end position="18"/>
    </location>
</feature>
<feature type="region of interest" description="Disordered" evidence="1">
    <location>
        <begin position="34"/>
        <end position="136"/>
    </location>
</feature>
<keyword evidence="2" id="KW-0732">Signal</keyword>
<name>A0ABR4LEG4_9EURO</name>
<evidence type="ECO:0000256" key="2">
    <source>
        <dbReference type="SAM" id="SignalP"/>
    </source>
</evidence>
<dbReference type="EMBL" id="JBFXLQ010000060">
    <property type="protein sequence ID" value="KAL2862841.1"/>
    <property type="molecule type" value="Genomic_DNA"/>
</dbReference>
<reference evidence="3 4" key="1">
    <citation type="submission" date="2024-07" db="EMBL/GenBank/DDBJ databases">
        <title>Section-level genome sequencing and comparative genomics of Aspergillus sections Usti and Cavernicolus.</title>
        <authorList>
            <consortium name="Lawrence Berkeley National Laboratory"/>
            <person name="Nybo J.L."/>
            <person name="Vesth T.C."/>
            <person name="Theobald S."/>
            <person name="Frisvad J.C."/>
            <person name="Larsen T.O."/>
            <person name="Kjaerboelling I."/>
            <person name="Rothschild-Mancinelli K."/>
            <person name="Lyhne E.K."/>
            <person name="Kogle M.E."/>
            <person name="Barry K."/>
            <person name="Clum A."/>
            <person name="Na H."/>
            <person name="Ledsgaard L."/>
            <person name="Lin J."/>
            <person name="Lipzen A."/>
            <person name="Kuo A."/>
            <person name="Riley R."/>
            <person name="Mondo S."/>
            <person name="Labutti K."/>
            <person name="Haridas S."/>
            <person name="Pangalinan J."/>
            <person name="Salamov A.A."/>
            <person name="Simmons B.A."/>
            <person name="Magnuson J.K."/>
            <person name="Chen J."/>
            <person name="Drula E."/>
            <person name="Henrissat B."/>
            <person name="Wiebenga A."/>
            <person name="Lubbers R.J."/>
            <person name="Gomes A.C."/>
            <person name="Macurrencykelacurrency M.R."/>
            <person name="Stajich J."/>
            <person name="Grigoriev I.V."/>
            <person name="Mortensen U.H."/>
            <person name="De Vries R.P."/>
            <person name="Baker S.E."/>
            <person name="Andersen M.R."/>
        </authorList>
    </citation>
    <scope>NUCLEOTIDE SEQUENCE [LARGE SCALE GENOMIC DNA]</scope>
    <source>
        <strain evidence="3 4">CBS 449.75</strain>
    </source>
</reference>
<evidence type="ECO:0000313" key="4">
    <source>
        <dbReference type="Proteomes" id="UP001610432"/>
    </source>
</evidence>
<dbReference type="RefSeq" id="XP_070881820.1">
    <property type="nucleotide sequence ID" value="XM_071026749.1"/>
</dbReference>
<keyword evidence="4" id="KW-1185">Reference proteome</keyword>
<gene>
    <name evidence="3" type="ORF">BJX67DRAFT_287570</name>
</gene>
<protein>
    <submittedName>
        <fullName evidence="3">Uncharacterized protein</fullName>
    </submittedName>
</protein>
<feature type="compositionally biased region" description="Acidic residues" evidence="1">
    <location>
        <begin position="121"/>
        <end position="136"/>
    </location>
</feature>
<feature type="compositionally biased region" description="Acidic residues" evidence="1">
    <location>
        <begin position="98"/>
        <end position="113"/>
    </location>
</feature>
<feature type="chain" id="PRO_5045085812" evidence="2">
    <location>
        <begin position="19"/>
        <end position="136"/>
    </location>
</feature>
<comment type="caution">
    <text evidence="3">The sequence shown here is derived from an EMBL/GenBank/DDBJ whole genome shotgun (WGS) entry which is preliminary data.</text>
</comment>
<feature type="compositionally biased region" description="Low complexity" evidence="1">
    <location>
        <begin position="34"/>
        <end position="43"/>
    </location>
</feature>
<dbReference type="GeneID" id="98141821"/>
<proteinExistence type="predicted"/>
<dbReference type="Proteomes" id="UP001610432">
    <property type="component" value="Unassembled WGS sequence"/>
</dbReference>
<sequence length="136" mass="15125">MKLPYATIFLGFCGAVLAIPTSRQRGEKRLFLLPPFLSPPGEGTEPGEPEPELPYPSFPFPSDYVGPSESTGLPRYLPRPTGVNERCGEPPLDRISELEESLPWEQLNEEEDGREGQGPMMEDEDVPGEEDAEETY</sequence>
<evidence type="ECO:0000256" key="1">
    <source>
        <dbReference type="SAM" id="MobiDB-lite"/>
    </source>
</evidence>
<evidence type="ECO:0000313" key="3">
    <source>
        <dbReference type="EMBL" id="KAL2862841.1"/>
    </source>
</evidence>